<accession>A0A2S3U164</accession>
<dbReference type="PANTHER" id="PTHR31609">
    <property type="entry name" value="YDJC DEACETYLASE FAMILY MEMBER"/>
    <property type="match status" value="1"/>
</dbReference>
<name>A0A2S3U164_LACPN</name>
<evidence type="ECO:0000256" key="2">
    <source>
        <dbReference type="ARBA" id="ARBA00022723"/>
    </source>
</evidence>
<dbReference type="EC" id="3.5.1.105" evidence="6"/>
<dbReference type="Gene3D" id="3.20.20.370">
    <property type="entry name" value="Glycoside hydrolase/deacetylase"/>
    <property type="match status" value="1"/>
</dbReference>
<dbReference type="InterPro" id="IPR006879">
    <property type="entry name" value="YdjC-like"/>
</dbReference>
<evidence type="ECO:0000256" key="5">
    <source>
        <dbReference type="ARBA" id="ARBA00023277"/>
    </source>
</evidence>
<comment type="caution">
    <text evidence="6">The sequence shown here is derived from an EMBL/GenBank/DDBJ whole genome shotgun (WGS) entry which is preliminary data.</text>
</comment>
<organism evidence="6 7">
    <name type="scientific">Lactiplantibacillus plantarum subsp. plantarum</name>
    <dbReference type="NCBI Taxonomy" id="337330"/>
    <lineage>
        <taxon>Bacteria</taxon>
        <taxon>Bacillati</taxon>
        <taxon>Bacillota</taxon>
        <taxon>Bacilli</taxon>
        <taxon>Lactobacillales</taxon>
        <taxon>Lactobacillaceae</taxon>
        <taxon>Lactiplantibacillus</taxon>
    </lineage>
</organism>
<dbReference type="RefSeq" id="WP_003645781.1">
    <property type="nucleotide sequence ID" value="NZ_CP094385.1"/>
</dbReference>
<dbReference type="GO" id="GO:0036311">
    <property type="term" value="F:chitin disaccharide deacetylase activity"/>
    <property type="evidence" value="ECO:0007669"/>
    <property type="project" value="UniProtKB-EC"/>
</dbReference>
<evidence type="ECO:0000256" key="1">
    <source>
        <dbReference type="ARBA" id="ARBA00001946"/>
    </source>
</evidence>
<keyword evidence="3 6" id="KW-0378">Hydrolase</keyword>
<dbReference type="Pfam" id="PF04794">
    <property type="entry name" value="YdjC"/>
    <property type="match status" value="1"/>
</dbReference>
<keyword evidence="5" id="KW-0119">Carbohydrate metabolism</keyword>
<dbReference type="CDD" id="cd10805">
    <property type="entry name" value="YdjC_like_1"/>
    <property type="match status" value="1"/>
</dbReference>
<protein>
    <submittedName>
        <fullName evidence="6">Chitin disaccharide deacetylase</fullName>
        <ecNumber evidence="6">3.5.1.105</ecNumber>
    </submittedName>
</protein>
<dbReference type="EMBL" id="NKCZ01000127">
    <property type="protein sequence ID" value="POD81794.1"/>
    <property type="molecule type" value="Genomic_DNA"/>
</dbReference>
<proteinExistence type="predicted"/>
<dbReference type="GO" id="GO:0046872">
    <property type="term" value="F:metal ion binding"/>
    <property type="evidence" value="ECO:0007669"/>
    <property type="project" value="UniProtKB-KW"/>
</dbReference>
<dbReference type="AlphaFoldDB" id="A0A2S3U164"/>
<evidence type="ECO:0000313" key="6">
    <source>
        <dbReference type="EMBL" id="POD81794.1"/>
    </source>
</evidence>
<dbReference type="InterPro" id="IPR011330">
    <property type="entry name" value="Glyco_hydro/deAcase_b/a-brl"/>
</dbReference>
<dbReference type="GO" id="GO:0005975">
    <property type="term" value="P:carbohydrate metabolic process"/>
    <property type="evidence" value="ECO:0007669"/>
    <property type="project" value="InterPro"/>
</dbReference>
<reference evidence="6 7" key="1">
    <citation type="submission" date="2017-06" db="EMBL/GenBank/DDBJ databases">
        <title>Genome sequence of Lactobacillus plantarum subsp. plantarum strain SRCM101258.</title>
        <authorList>
            <person name="Cho S.H."/>
        </authorList>
    </citation>
    <scope>NUCLEOTIDE SEQUENCE [LARGE SCALE GENOMIC DNA]</scope>
    <source>
        <strain evidence="6 7">SRCM101258</strain>
    </source>
</reference>
<evidence type="ECO:0000256" key="4">
    <source>
        <dbReference type="ARBA" id="ARBA00022842"/>
    </source>
</evidence>
<evidence type="ECO:0000313" key="7">
    <source>
        <dbReference type="Proteomes" id="UP000236990"/>
    </source>
</evidence>
<keyword evidence="4" id="KW-0460">Magnesium</keyword>
<gene>
    <name evidence="6" type="primary">chbG</name>
    <name evidence="6" type="ORF">S101258_03198</name>
</gene>
<dbReference type="Proteomes" id="UP000236990">
    <property type="component" value="Unassembled WGS sequence"/>
</dbReference>
<sequence length="255" mass="28405">MERKVIVRADDLGYSDAVNVGIARTVHNGLINNVGVMVNMPTTMSGLAMIKDAGVCLGLHTVISAGRPLTNPKLIPSITNPDGTFRHSSDYRAAMAAIHDFVDLNEVVLEIEAQYQKFVALVGRQPDYFEGHAVVSDNFVKGLEIVGERHHLNILRFAAGPDSPSVLFKGKVLHVFMESMGKNYNPYETLKRAALAQYNDGYAMMVCHPGYLDDYLLQHSSLTVPRTQEVAMLTDPQMQEWLERQQIKLIKYSEV</sequence>
<evidence type="ECO:0000256" key="3">
    <source>
        <dbReference type="ARBA" id="ARBA00022801"/>
    </source>
</evidence>
<dbReference type="SUPFAM" id="SSF88713">
    <property type="entry name" value="Glycoside hydrolase/deacetylase"/>
    <property type="match status" value="1"/>
</dbReference>
<keyword evidence="2" id="KW-0479">Metal-binding</keyword>
<dbReference type="PANTHER" id="PTHR31609:SF1">
    <property type="entry name" value="CARBOHYDRATE DEACETYLASE"/>
    <property type="match status" value="1"/>
</dbReference>
<comment type="cofactor">
    <cofactor evidence="1">
        <name>Mg(2+)</name>
        <dbReference type="ChEBI" id="CHEBI:18420"/>
    </cofactor>
</comment>
<dbReference type="GO" id="GO:0019213">
    <property type="term" value="F:deacetylase activity"/>
    <property type="evidence" value="ECO:0007669"/>
    <property type="project" value="TreeGrafter"/>
</dbReference>